<dbReference type="OrthoDB" id="3851827at2"/>
<name>A0A345SVC3_9ACTN</name>
<evidence type="ECO:0000259" key="2">
    <source>
        <dbReference type="Pfam" id="PF09250"/>
    </source>
</evidence>
<protein>
    <recommendedName>
        <fullName evidence="2">DNA primase/polymerase bifunctional N-terminal domain-containing protein</fullName>
    </recommendedName>
</protein>
<gene>
    <name evidence="3" type="ORF">C7M71_009730</name>
</gene>
<keyword evidence="4" id="KW-1185">Reference proteome</keyword>
<evidence type="ECO:0000313" key="4">
    <source>
        <dbReference type="Proteomes" id="UP000249340"/>
    </source>
</evidence>
<evidence type="ECO:0000256" key="1">
    <source>
        <dbReference type="SAM" id="MobiDB-lite"/>
    </source>
</evidence>
<proteinExistence type="predicted"/>
<sequence length="192" mass="21044">MDIWTFESVEYVTVAGEAWLASASAYPRSTRALWQERPWAPTVLPCGRAFDVVSMPALFGRRVLDELWTSGPGCGPVASYRGRLLLFAQVGTAERLRPLLGWEEWAPEVPTVLCHGAGDAVTVPPLQRMVDSPDAPGLGPGRWIVAPDRREPWLPDTPVLLRACVRAARRSGRRPAPPPHGANRFLSGEPDC</sequence>
<dbReference type="AlphaFoldDB" id="A0A345SVC3"/>
<feature type="region of interest" description="Disordered" evidence="1">
    <location>
        <begin position="170"/>
        <end position="192"/>
    </location>
</feature>
<dbReference type="KEGG" id="stri:C7M71_009730"/>
<organism evidence="3 4">
    <name type="scientific">Peterkaempfera bronchialis</name>
    <dbReference type="NCBI Taxonomy" id="2126346"/>
    <lineage>
        <taxon>Bacteria</taxon>
        <taxon>Bacillati</taxon>
        <taxon>Actinomycetota</taxon>
        <taxon>Actinomycetes</taxon>
        <taxon>Kitasatosporales</taxon>
        <taxon>Streptomycetaceae</taxon>
        <taxon>Peterkaempfera</taxon>
    </lineage>
</organism>
<dbReference type="EMBL" id="CP031264">
    <property type="protein sequence ID" value="AXI77678.1"/>
    <property type="molecule type" value="Genomic_DNA"/>
</dbReference>
<dbReference type="InterPro" id="IPR015330">
    <property type="entry name" value="DNA_primase/pol_bifunc_N"/>
</dbReference>
<dbReference type="RefSeq" id="WP_111490238.1">
    <property type="nucleotide sequence ID" value="NZ_CP031264.1"/>
</dbReference>
<dbReference type="Proteomes" id="UP000249340">
    <property type="component" value="Chromosome"/>
</dbReference>
<accession>A0A345SVC3</accession>
<dbReference type="Pfam" id="PF09250">
    <property type="entry name" value="Prim-Pol"/>
    <property type="match status" value="1"/>
</dbReference>
<reference evidence="4" key="1">
    <citation type="submission" date="2018-07" db="EMBL/GenBank/DDBJ databases">
        <title>Streptacidiphilus bronchialis DSM 106435 chromosome.</title>
        <authorList>
            <person name="Batra D."/>
            <person name="Gulvik C.A."/>
        </authorList>
    </citation>
    <scope>NUCLEOTIDE SEQUENCE [LARGE SCALE GENOMIC DNA]</scope>
    <source>
        <strain evidence="4">DSM 106435</strain>
    </source>
</reference>
<evidence type="ECO:0000313" key="3">
    <source>
        <dbReference type="EMBL" id="AXI77678.1"/>
    </source>
</evidence>
<feature type="domain" description="DNA primase/polymerase bifunctional N-terminal" evidence="2">
    <location>
        <begin position="17"/>
        <end position="136"/>
    </location>
</feature>